<proteinExistence type="predicted"/>
<comment type="function">
    <text evidence="6">Integrase (IN) targets the VLP to the nucleus, where a subparticle preintegration complex (PIC) containing at least integrase and the newly synthesized dsDNA copy of the retrotransposon must transit the nuclear membrane. Once in the nucleus, integrase performs the integration of the dsDNA into the host genome.</text>
</comment>
<keyword evidence="3" id="KW-0963">Cytoplasm</keyword>
<evidence type="ECO:0000256" key="3">
    <source>
        <dbReference type="ARBA" id="ARBA00022490"/>
    </source>
</evidence>
<evidence type="ECO:0000313" key="8">
    <source>
        <dbReference type="EMBL" id="AOW00304.1"/>
    </source>
</evidence>
<sequence>MATVKSGVVVDRMSKMVLVISVKGGLNAAELSNLYLYRVVYRGVSMDIVSDRDKLFTAEIWASLQHRLDRLSVAPKYPEADGQMERVNTELARDLLLYFLQRDWEDWLPIVEFRATRLEFDGSAERRSHERKPTTKKKSVSELLHDSTNIVPIRAGIGRNNIMRHHQDTLSPRPPIPRLQANCSLFVNLQPSTVQFETTTSDIFKDVDIYCLSGLEEETASTIVIRSSVNLSQ</sequence>
<comment type="subcellular location">
    <subcellularLocation>
        <location evidence="2">Cytoplasm</location>
    </subcellularLocation>
</comment>
<evidence type="ECO:0000256" key="6">
    <source>
        <dbReference type="ARBA" id="ARBA00025615"/>
    </source>
</evidence>
<dbReference type="GO" id="GO:0005737">
    <property type="term" value="C:cytoplasm"/>
    <property type="evidence" value="ECO:0007669"/>
    <property type="project" value="UniProtKB-SubCell"/>
</dbReference>
<dbReference type="RefSeq" id="XP_068137750.1">
    <property type="nucleotide sequence ID" value="XM_068281649.1"/>
</dbReference>
<dbReference type="AlphaFoldDB" id="A0A1D8N3T7"/>
<dbReference type="GO" id="GO:0005634">
    <property type="term" value="C:nucleus"/>
    <property type="evidence" value="ECO:0007669"/>
    <property type="project" value="UniProtKB-ARBA"/>
</dbReference>
<dbReference type="SUPFAM" id="SSF53098">
    <property type="entry name" value="Ribonuclease H-like"/>
    <property type="match status" value="1"/>
</dbReference>
<accession>A0A1D8N3T7</accession>
<dbReference type="Gene3D" id="3.30.420.10">
    <property type="entry name" value="Ribonuclease H-like superfamily/Ribonuclease H"/>
    <property type="match status" value="1"/>
</dbReference>
<organism evidence="8 9">
    <name type="scientific">Yarrowia lipolytica</name>
    <name type="common">Candida lipolytica</name>
    <dbReference type="NCBI Taxonomy" id="4952"/>
    <lineage>
        <taxon>Eukaryota</taxon>
        <taxon>Fungi</taxon>
        <taxon>Dikarya</taxon>
        <taxon>Ascomycota</taxon>
        <taxon>Saccharomycotina</taxon>
        <taxon>Dipodascomycetes</taxon>
        <taxon>Dipodascales</taxon>
        <taxon>Dipodascales incertae sedis</taxon>
        <taxon>Yarrowia</taxon>
    </lineage>
</organism>
<dbReference type="eggNOG" id="KOG0017">
    <property type="taxonomic scope" value="Eukaryota"/>
</dbReference>
<gene>
    <name evidence="8" type="ORF">YALI1_A05927g</name>
</gene>
<evidence type="ECO:0000256" key="2">
    <source>
        <dbReference type="ARBA" id="ARBA00004496"/>
    </source>
</evidence>
<evidence type="ECO:0000259" key="7">
    <source>
        <dbReference type="PROSITE" id="PS50994"/>
    </source>
</evidence>
<dbReference type="PROSITE" id="PS50994">
    <property type="entry name" value="INTEGRASE"/>
    <property type="match status" value="1"/>
</dbReference>
<dbReference type="Proteomes" id="UP000182444">
    <property type="component" value="Chromosome 1A"/>
</dbReference>
<evidence type="ECO:0000313" key="9">
    <source>
        <dbReference type="Proteomes" id="UP000182444"/>
    </source>
</evidence>
<comment type="function">
    <text evidence="5">Reverse transcriptase/ribonuclease H (RT) is a multifunctional enzyme that catalyzes the conversion of the retro-elements RNA genome into dsDNA within the VLP. The enzyme displays a DNA polymerase activity that can copy either DNA or RNA templates, and a ribonuclease H (RNase H) activity that cleaves the RNA strand of RNA-DNA heteroduplexes during plus-strand synthesis and hydrolyzes RNA primers. The conversion leads to a linear dsDNA copy of the retrotransposon that includes long terminal repeats (LTRs) at both ends.</text>
</comment>
<name>A0A1D8N3T7_YARLL</name>
<evidence type="ECO:0000256" key="5">
    <source>
        <dbReference type="ARBA" id="ARBA00025590"/>
    </source>
</evidence>
<dbReference type="VEuPathDB" id="FungiDB:YALI1_A05927g"/>
<keyword evidence="4" id="KW-0694">RNA-binding</keyword>
<protein>
    <recommendedName>
        <fullName evidence="7">Integrase catalytic domain-containing protein</fullName>
    </recommendedName>
</protein>
<dbReference type="InterPro" id="IPR012337">
    <property type="entry name" value="RNaseH-like_sf"/>
</dbReference>
<dbReference type="EMBL" id="CP017553">
    <property type="protein sequence ID" value="AOW00304.1"/>
    <property type="molecule type" value="Genomic_DNA"/>
</dbReference>
<reference evidence="8 9" key="1">
    <citation type="journal article" date="2016" name="PLoS ONE">
        <title>Sequence Assembly of Yarrowia lipolytica Strain W29/CLIB89 Shows Transposable Element Diversity.</title>
        <authorList>
            <person name="Magnan C."/>
            <person name="Yu J."/>
            <person name="Chang I."/>
            <person name="Jahn E."/>
            <person name="Kanomata Y."/>
            <person name="Wu J."/>
            <person name="Zeller M."/>
            <person name="Oakes M."/>
            <person name="Baldi P."/>
            <person name="Sandmeyer S."/>
        </authorList>
    </citation>
    <scope>NUCLEOTIDE SEQUENCE [LARGE SCALE GENOMIC DNA]</scope>
    <source>
        <strain evidence="9">CLIB89(W29)</strain>
    </source>
</reference>
<dbReference type="GO" id="GO:0003723">
    <property type="term" value="F:RNA binding"/>
    <property type="evidence" value="ECO:0007669"/>
    <property type="project" value="UniProtKB-KW"/>
</dbReference>
<dbReference type="InterPro" id="IPR001584">
    <property type="entry name" value="Integrase_cat-core"/>
</dbReference>
<evidence type="ECO:0000256" key="4">
    <source>
        <dbReference type="ARBA" id="ARBA00022884"/>
    </source>
</evidence>
<feature type="domain" description="Integrase catalytic" evidence="7">
    <location>
        <begin position="1"/>
        <end position="141"/>
    </location>
</feature>
<dbReference type="GeneID" id="94582311"/>
<dbReference type="GO" id="GO:0015074">
    <property type="term" value="P:DNA integration"/>
    <property type="evidence" value="ECO:0007669"/>
    <property type="project" value="InterPro"/>
</dbReference>
<dbReference type="InterPro" id="IPR036397">
    <property type="entry name" value="RNaseH_sf"/>
</dbReference>
<dbReference type="GO" id="GO:0004523">
    <property type="term" value="F:RNA-DNA hybrid ribonuclease activity"/>
    <property type="evidence" value="ECO:0007669"/>
    <property type="project" value="UniProtKB-EC"/>
</dbReference>
<evidence type="ECO:0000256" key="1">
    <source>
        <dbReference type="ARBA" id="ARBA00000077"/>
    </source>
</evidence>
<comment type="catalytic activity">
    <reaction evidence="1">
        <text>Endonucleolytic cleavage to 5'-phosphomonoester.</text>
        <dbReference type="EC" id="3.1.26.4"/>
    </reaction>
</comment>
<dbReference type="VEuPathDB" id="FungiDB:YALI0_A06105g"/>